<dbReference type="OMA" id="HICLEDH"/>
<dbReference type="InterPro" id="IPR002110">
    <property type="entry name" value="Ankyrin_rpt"/>
</dbReference>
<reference evidence="8" key="1">
    <citation type="journal article" date="2016" name="Genome Announc.">
        <title>Draft genome sequences of fungus Aspergillus calidoustus.</title>
        <authorList>
            <person name="Horn F."/>
            <person name="Linde J."/>
            <person name="Mattern D.J."/>
            <person name="Walther G."/>
            <person name="Guthke R."/>
            <person name="Scherlach K."/>
            <person name="Martin K."/>
            <person name="Brakhage A.A."/>
            <person name="Petzke L."/>
            <person name="Valiante V."/>
        </authorList>
    </citation>
    <scope>NUCLEOTIDE SEQUENCE [LARGE SCALE GENOMIC DNA]</scope>
    <source>
        <strain evidence="8">SF006504</strain>
    </source>
</reference>
<evidence type="ECO:0000259" key="5">
    <source>
        <dbReference type="Pfam" id="PF01048"/>
    </source>
</evidence>
<feature type="chain" id="PRO_5006858207" evidence="4">
    <location>
        <begin position="26"/>
        <end position="1379"/>
    </location>
</feature>
<proteinExistence type="predicted"/>
<organism evidence="7 8">
    <name type="scientific">Aspergillus calidoustus</name>
    <dbReference type="NCBI Taxonomy" id="454130"/>
    <lineage>
        <taxon>Eukaryota</taxon>
        <taxon>Fungi</taxon>
        <taxon>Dikarya</taxon>
        <taxon>Ascomycota</taxon>
        <taxon>Pezizomycotina</taxon>
        <taxon>Eurotiomycetes</taxon>
        <taxon>Eurotiomycetidae</taxon>
        <taxon>Eurotiales</taxon>
        <taxon>Aspergillaceae</taxon>
        <taxon>Aspergillus</taxon>
        <taxon>Aspergillus subgen. Nidulantes</taxon>
    </lineage>
</organism>
<dbReference type="Gene3D" id="3.40.50.1580">
    <property type="entry name" value="Nucleoside phosphorylase domain"/>
    <property type="match status" value="1"/>
</dbReference>
<keyword evidence="2" id="KW-0040">ANK repeat</keyword>
<keyword evidence="4" id="KW-0732">Signal</keyword>
<dbReference type="Pfam" id="PF01048">
    <property type="entry name" value="PNP_UDP_1"/>
    <property type="match status" value="1"/>
</dbReference>
<dbReference type="InterPro" id="IPR000845">
    <property type="entry name" value="Nucleoside_phosphorylase_d"/>
</dbReference>
<dbReference type="InterPro" id="IPR056884">
    <property type="entry name" value="NPHP3-like_N"/>
</dbReference>
<dbReference type="GO" id="GO:0003824">
    <property type="term" value="F:catalytic activity"/>
    <property type="evidence" value="ECO:0007669"/>
    <property type="project" value="InterPro"/>
</dbReference>
<dbReference type="PANTHER" id="PTHR46082:SF11">
    <property type="entry name" value="AAA+ ATPASE DOMAIN-CONTAINING PROTEIN-RELATED"/>
    <property type="match status" value="1"/>
</dbReference>
<dbReference type="EMBL" id="CDMC01000002">
    <property type="protein sequence ID" value="CEN60567.1"/>
    <property type="molecule type" value="Genomic_DNA"/>
</dbReference>
<dbReference type="InterPro" id="IPR036770">
    <property type="entry name" value="Ankyrin_rpt-contain_sf"/>
</dbReference>
<dbReference type="SMART" id="SM00248">
    <property type="entry name" value="ANK"/>
    <property type="match status" value="5"/>
</dbReference>
<gene>
    <name evidence="7" type="ORF">ASPCAL03003</name>
</gene>
<feature type="region of interest" description="Disordered" evidence="3">
    <location>
        <begin position="818"/>
        <end position="841"/>
    </location>
</feature>
<feature type="compositionally biased region" description="Low complexity" evidence="3">
    <location>
        <begin position="831"/>
        <end position="841"/>
    </location>
</feature>
<evidence type="ECO:0000256" key="4">
    <source>
        <dbReference type="SAM" id="SignalP"/>
    </source>
</evidence>
<protein>
    <submittedName>
        <fullName evidence="7">Uncharacterized protein</fullName>
    </submittedName>
</protein>
<feature type="domain" description="Nephrocystin 3-like N-terminal" evidence="6">
    <location>
        <begin position="374"/>
        <end position="547"/>
    </location>
</feature>
<feature type="compositionally biased region" description="Basic residues" evidence="3">
    <location>
        <begin position="819"/>
        <end position="828"/>
    </location>
</feature>
<sequence>MPRSLSHAEFGVGWICALPLELAAATEMLDVVYENLPVQPSDHNTYTLGRIGAHKVVIACLPSGEYGIASAATVAMNMLSSFQSVKIGLLVGIGGGIPSHTEDIRLGDVVVGVPTSSNTHGGVIQYDLGKAGHGDKFKRTGMLNRPPQTLLTAVSKLQAIHQMEGNQISSIMKEAAKQSLALRTVLEAPQREDLLFETSYTHDQKEPTCRGCNPERIIGRPPRVPNQPRVHYGLIASGNRVVKDSHFRNRLSRDLGACCVEMEAAGLMNNFPCLVVRGICDYADSHKNKDWQGYAAAVAAAYAKELLLVAPSGIDAVLNSHLGRTPNKLDKTRSTAATISESLKKRILSSLLPSTIDLPYSGQTYHVDCAWDDMLGHDAYNTWYQGQETCAHRGLIWIKGKPGSGKSSFLKFAFSRAVENLQRDGSCAVGFFFHPLNQHLHWTQLDLFQIIIYELLQYDHDRLVNFMKAFGRRFEDSKKRPCWSIEELKSFLKTAFTKHRTSRTVIFVDGIDECEGDGMRELAIFFREITAASHVADAKLSICLSSREYPKVSIGECPEVLIDRHNIKEIRRYIDRKLATAGLEGHEQWVKLTTCIVDRSAGVILWAVIVMDTLLQDWDNGKNFRYLKQRLKEIPPALEQLYNRILSTAETQDLQMTLKFFYWVVLAAKPLRLLEWHHVIAWIRDKPPESLQEWRESDYYDENTWQLERQIQIISKGLVEVNTSPTQQAAIERNSTHGDAGSLNSEEGEARTVRVIHSSVAEFFFRGKGFFILDPALRSQSRALAVGHLSILSTCLDYIAIPELDVLAQGREKVDRLISHRQTHRPRGARSEASFGSSASSYTGSARSDHYDWNDADNNVFSTHLLPPSSDSVTKSPPLAGGSLSVPPTMPFALQQYLQSIPQIDLSVLERAASDIESHKSETKLSQTLQEYPDFLLYTINAFAFHAKYADEYKGDPGHILRRLRAENLWRRWICLADKFSWDTTLLHFAAELSLVSWINCLLLMGADPDETGREYQYPLMAAVVNHHKEATRILVKWGANAVCGNKISKSPLHYIAEEGSTEFLDYFLMNMPAQNPYHAKLLYARDDLRRTPLHLAAQKGHLSMCKKLLELGADPNCYDYGEKCALHYAAESEESSMAVCQLLLENGALRDASTDELLTPGQLALQNGHLDRLALIEDYSPGENGHSHSASTTALEVRLVEFLGKSRLKHPYIQLCFADQKKTLYPAKSSPDNKTGREIVHFTITLATEEQVFLHLFDIRGSRHVRGKINWEVKYIGEKNGELETRVFMRSHERMQKQDTQAFPVSGGMVTLEVLVPPTVEITDTEMVILPQGATQRARPVRQRPSMRINNFFKRITRRALPNRREMTDSIKPPRASP</sequence>
<dbReference type="OrthoDB" id="4509303at2759"/>
<dbReference type="SUPFAM" id="SSF48403">
    <property type="entry name" value="Ankyrin repeat"/>
    <property type="match status" value="1"/>
</dbReference>
<dbReference type="SUPFAM" id="SSF53167">
    <property type="entry name" value="Purine and uridine phosphorylases"/>
    <property type="match status" value="1"/>
</dbReference>
<dbReference type="Pfam" id="PF24883">
    <property type="entry name" value="NPHP3_N"/>
    <property type="match status" value="1"/>
</dbReference>
<name>A0A0U5GTX7_ASPCI</name>
<evidence type="ECO:0000256" key="3">
    <source>
        <dbReference type="SAM" id="MobiDB-lite"/>
    </source>
</evidence>
<dbReference type="GO" id="GO:0009116">
    <property type="term" value="P:nucleoside metabolic process"/>
    <property type="evidence" value="ECO:0007669"/>
    <property type="project" value="InterPro"/>
</dbReference>
<dbReference type="InterPro" id="IPR035994">
    <property type="entry name" value="Nucleoside_phosphorylase_sf"/>
</dbReference>
<dbReference type="PROSITE" id="PS50088">
    <property type="entry name" value="ANK_REPEAT"/>
    <property type="match status" value="1"/>
</dbReference>
<evidence type="ECO:0000256" key="1">
    <source>
        <dbReference type="ARBA" id="ARBA00022737"/>
    </source>
</evidence>
<keyword evidence="8" id="KW-1185">Reference proteome</keyword>
<dbReference type="Gene3D" id="3.40.50.300">
    <property type="entry name" value="P-loop containing nucleotide triphosphate hydrolases"/>
    <property type="match status" value="1"/>
</dbReference>
<dbReference type="PROSITE" id="PS50297">
    <property type="entry name" value="ANK_REP_REGION"/>
    <property type="match status" value="1"/>
</dbReference>
<feature type="repeat" description="ANK" evidence="2">
    <location>
        <begin position="1089"/>
        <end position="1121"/>
    </location>
</feature>
<dbReference type="Proteomes" id="UP000054771">
    <property type="component" value="Unassembled WGS sequence"/>
</dbReference>
<dbReference type="Pfam" id="PF12796">
    <property type="entry name" value="Ank_2"/>
    <property type="match status" value="2"/>
</dbReference>
<evidence type="ECO:0000313" key="7">
    <source>
        <dbReference type="EMBL" id="CEN60567.1"/>
    </source>
</evidence>
<feature type="signal peptide" evidence="4">
    <location>
        <begin position="1"/>
        <end position="25"/>
    </location>
</feature>
<feature type="domain" description="Nucleoside phosphorylase" evidence="5">
    <location>
        <begin position="13"/>
        <end position="293"/>
    </location>
</feature>
<evidence type="ECO:0000259" key="6">
    <source>
        <dbReference type="Pfam" id="PF24883"/>
    </source>
</evidence>
<dbReference type="STRING" id="454130.A0A0U5GTX7"/>
<evidence type="ECO:0000256" key="2">
    <source>
        <dbReference type="PROSITE-ProRule" id="PRU00023"/>
    </source>
</evidence>
<accession>A0A0U5GTX7</accession>
<dbReference type="SUPFAM" id="SSF52540">
    <property type="entry name" value="P-loop containing nucleoside triphosphate hydrolases"/>
    <property type="match status" value="1"/>
</dbReference>
<dbReference type="PANTHER" id="PTHR46082">
    <property type="entry name" value="ATP/GTP-BINDING PROTEIN-RELATED"/>
    <property type="match status" value="1"/>
</dbReference>
<dbReference type="InterPro" id="IPR027417">
    <property type="entry name" value="P-loop_NTPase"/>
</dbReference>
<dbReference type="Gene3D" id="1.25.40.20">
    <property type="entry name" value="Ankyrin repeat-containing domain"/>
    <property type="match status" value="2"/>
</dbReference>
<dbReference type="InterPro" id="IPR053137">
    <property type="entry name" value="NLR-like"/>
</dbReference>
<evidence type="ECO:0000313" key="8">
    <source>
        <dbReference type="Proteomes" id="UP000054771"/>
    </source>
</evidence>
<keyword evidence="1" id="KW-0677">Repeat</keyword>